<sequence length="425" mass="50203">KIDDERLNQSIQKTINVNISNKIKLFPYKRINLIVRNTYSVLDNYQLFVQLYNTSKTQEIKYYYSQFMFCRHGIEILIPSNISATILQLKIDDPSQIYYKFTQEIDISQINVTDTLELQITLNQMFKMKIDSNAGSSIKAELQILNETHVSQSVDNRLIIEFEYKNVKPDFYNVTISGLNDSENYKSQTKQIWIDGSTLQAITLNIIMEHSKYIIFRPMDNKTIFPGQTLFLSFQQLNQVEPVLISQQTNENGEVLFTDMKYDIVGPITVQIFVEGYKDYIDDQIFLVNEEKVLKLQKIIYNQFTLTVEFENCNEMQLTFLLNRNEKILQHTMENCIFDYKIDRDEKVRLSPMMDYILEIQTNTGQYFSTQFNFKNGEQIKKTPTFSQYFSVFISMAVFMSMVMMSFVLCFQFKKVSKYKKIRQE</sequence>
<protein>
    <recommendedName>
        <fullName evidence="3">Transmembrane protein</fullName>
    </recommendedName>
</protein>
<reference evidence="2" key="1">
    <citation type="submission" date="2015-07" db="EMBL/GenBank/DDBJ databases">
        <title>Adaptation to a free-living lifestyle via gene acquisitions in the diplomonad Trepomonas sp. PC1.</title>
        <authorList>
            <person name="Xu F."/>
            <person name="Jerlstrom-Hultqvist J."/>
            <person name="Kolisko M."/>
            <person name="Simpson A.G.B."/>
            <person name="Roger A.J."/>
            <person name="Svard S.G."/>
            <person name="Andersson J.O."/>
        </authorList>
    </citation>
    <scope>NUCLEOTIDE SEQUENCE</scope>
    <source>
        <strain evidence="2">PC1</strain>
    </source>
</reference>
<keyword evidence="1" id="KW-0472">Membrane</keyword>
<evidence type="ECO:0008006" key="3">
    <source>
        <dbReference type="Google" id="ProtNLM"/>
    </source>
</evidence>
<feature type="transmembrane region" description="Helical" evidence="1">
    <location>
        <begin position="389"/>
        <end position="413"/>
    </location>
</feature>
<keyword evidence="1" id="KW-0812">Transmembrane</keyword>
<gene>
    <name evidence="2" type="ORF">TPC1_31022</name>
</gene>
<accession>A0A146JXR6</accession>
<organism evidence="2">
    <name type="scientific">Trepomonas sp. PC1</name>
    <dbReference type="NCBI Taxonomy" id="1076344"/>
    <lineage>
        <taxon>Eukaryota</taxon>
        <taxon>Metamonada</taxon>
        <taxon>Diplomonadida</taxon>
        <taxon>Hexamitidae</taxon>
        <taxon>Hexamitinae</taxon>
        <taxon>Trepomonas</taxon>
    </lineage>
</organism>
<feature type="non-terminal residue" evidence="2">
    <location>
        <position position="1"/>
    </location>
</feature>
<dbReference type="EMBL" id="GDID01007123">
    <property type="protein sequence ID" value="JAP89483.1"/>
    <property type="molecule type" value="Transcribed_RNA"/>
</dbReference>
<evidence type="ECO:0000256" key="1">
    <source>
        <dbReference type="SAM" id="Phobius"/>
    </source>
</evidence>
<evidence type="ECO:0000313" key="2">
    <source>
        <dbReference type="EMBL" id="JAP89483.1"/>
    </source>
</evidence>
<proteinExistence type="predicted"/>
<keyword evidence="1" id="KW-1133">Transmembrane helix</keyword>
<dbReference type="AlphaFoldDB" id="A0A146JXR6"/>
<name>A0A146JXR6_9EUKA</name>